<dbReference type="SUPFAM" id="SSF55486">
    <property type="entry name" value="Metalloproteases ('zincins'), catalytic domain"/>
    <property type="match status" value="1"/>
</dbReference>
<organism evidence="2 3">
    <name type="scientific">Simplicispira metamorpha</name>
    <dbReference type="NCBI Taxonomy" id="80881"/>
    <lineage>
        <taxon>Bacteria</taxon>
        <taxon>Pseudomonadati</taxon>
        <taxon>Pseudomonadota</taxon>
        <taxon>Betaproteobacteria</taxon>
        <taxon>Burkholderiales</taxon>
        <taxon>Comamonadaceae</taxon>
        <taxon>Simplicispira</taxon>
    </lineage>
</organism>
<dbReference type="InterPro" id="IPR001478">
    <property type="entry name" value="PDZ"/>
</dbReference>
<keyword evidence="2" id="KW-0378">Hydrolase</keyword>
<dbReference type="Proteomes" id="UP000295182">
    <property type="component" value="Unassembled WGS sequence"/>
</dbReference>
<dbReference type="GO" id="GO:0008237">
    <property type="term" value="F:metallopeptidase activity"/>
    <property type="evidence" value="ECO:0007669"/>
    <property type="project" value="UniProtKB-KW"/>
</dbReference>
<dbReference type="RefSeq" id="WP_119013090.1">
    <property type="nucleotide sequence ID" value="NZ_QXNC01000012.1"/>
</dbReference>
<sequence length="608" mass="67124">MPDTHDTVSALHYRVEIADLHAHLFRVTLTIAQPQALQTVTLPVWIPGSYLVREFAKNLQHLRARQGRRTLAVVQQDKQRWQIACKTGQPLVLDYEVYANDPSVRTACLDAARGFFNGTSLCLRVEGQAEQPCTLEVVAPEAPENTPDLIAASAHWQCATGLFPLKIDANGFGTYQAADYDELVDCPVEMGPFWSATFTAAGVPHRLVVAGAAPSFDAQRLLADTQKICETAMRFWHGKGKPPFKNYLFLLHATHDGYGGLEHRNSTALICTRADLPRLGSARASEGYTTLLGLISHEYFHTWNVKRLRPAEFARYDYAQENYTQLLWFFEGFTSYYDDLLLRRAGLIDDTTYLQLLTKTLHQVLQAPGRQVQTVAQASFDAWVKFYRQDENTPNATISYYTKGALVALCLDLALRREGQTTLDDVMRALWQHCAGGPMQEADLRAVLQACAGRAFDAELQAWVHSTAELPVAELLAAHGITLQADTPQPAQRLGLRVTENGAIRIKTVLRGGLAERAGMAAGDEWLGIDVQGQGWRLGKLADLALYAGNASHVTALIARGDRLLRLPLALTPPATKPRKSAAPAAHSDTVSLRITDAARAGRWLYST</sequence>
<keyword evidence="2" id="KW-0482">Metalloprotease</keyword>
<dbReference type="Gene3D" id="2.30.42.10">
    <property type="match status" value="1"/>
</dbReference>
<reference evidence="2 3" key="1">
    <citation type="submission" date="2019-03" db="EMBL/GenBank/DDBJ databases">
        <title>Genomic Encyclopedia of Type Strains, Phase IV (KMG-IV): sequencing the most valuable type-strain genomes for metagenomic binning, comparative biology and taxonomic classification.</title>
        <authorList>
            <person name="Goeker M."/>
        </authorList>
    </citation>
    <scope>NUCLEOTIDE SEQUENCE [LARGE SCALE GENOMIC DNA]</scope>
    <source>
        <strain evidence="2 3">DSM 1837</strain>
    </source>
</reference>
<accession>A0A4R2N943</accession>
<dbReference type="PROSITE" id="PS50106">
    <property type="entry name" value="PDZ"/>
    <property type="match status" value="1"/>
</dbReference>
<comment type="caution">
    <text evidence="2">The sequence shown here is derived from an EMBL/GenBank/DDBJ whole genome shotgun (WGS) entry which is preliminary data.</text>
</comment>
<dbReference type="GO" id="GO:0006508">
    <property type="term" value="P:proteolysis"/>
    <property type="evidence" value="ECO:0007669"/>
    <property type="project" value="UniProtKB-KW"/>
</dbReference>
<dbReference type="InterPro" id="IPR040756">
    <property type="entry name" value="Peptidase_M61_N"/>
</dbReference>
<feature type="domain" description="PDZ" evidence="1">
    <location>
        <begin position="480"/>
        <end position="530"/>
    </location>
</feature>
<dbReference type="InterPro" id="IPR024191">
    <property type="entry name" value="Peptidase_M61"/>
</dbReference>
<dbReference type="InterPro" id="IPR027268">
    <property type="entry name" value="Peptidase_M4/M1_CTD_sf"/>
</dbReference>
<evidence type="ECO:0000313" key="2">
    <source>
        <dbReference type="EMBL" id="TCP17527.1"/>
    </source>
</evidence>
<dbReference type="AlphaFoldDB" id="A0A4R2N943"/>
<keyword evidence="2" id="KW-0645">Protease</keyword>
<dbReference type="Gene3D" id="1.10.390.10">
    <property type="entry name" value="Neutral Protease Domain 2"/>
    <property type="match status" value="1"/>
</dbReference>
<dbReference type="PIRSF" id="PIRSF016493">
    <property type="entry name" value="Glycyl_aminpptds"/>
    <property type="match status" value="1"/>
</dbReference>
<protein>
    <submittedName>
        <fullName evidence="2">Putative metalloprotease with PDZ domain</fullName>
    </submittedName>
</protein>
<dbReference type="Pfam" id="PF17899">
    <property type="entry name" value="Peptidase_M61_N"/>
    <property type="match status" value="1"/>
</dbReference>
<dbReference type="EMBL" id="SLXH01000012">
    <property type="protein sequence ID" value="TCP17527.1"/>
    <property type="molecule type" value="Genomic_DNA"/>
</dbReference>
<dbReference type="OrthoDB" id="9778516at2"/>
<dbReference type="InterPro" id="IPR007963">
    <property type="entry name" value="Peptidase_M61_catalytic"/>
</dbReference>
<dbReference type="InterPro" id="IPR036034">
    <property type="entry name" value="PDZ_sf"/>
</dbReference>
<evidence type="ECO:0000313" key="3">
    <source>
        <dbReference type="Proteomes" id="UP000295182"/>
    </source>
</evidence>
<evidence type="ECO:0000259" key="1">
    <source>
        <dbReference type="PROSITE" id="PS50106"/>
    </source>
</evidence>
<dbReference type="SUPFAM" id="SSF50156">
    <property type="entry name" value="PDZ domain-like"/>
    <property type="match status" value="1"/>
</dbReference>
<dbReference type="Pfam" id="PF05299">
    <property type="entry name" value="Peptidase_M61"/>
    <property type="match status" value="1"/>
</dbReference>
<keyword evidence="3" id="KW-1185">Reference proteome</keyword>
<gene>
    <name evidence="2" type="ORF">EV674_11285</name>
</gene>
<proteinExistence type="predicted"/>
<dbReference type="Gene3D" id="2.60.40.3650">
    <property type="match status" value="1"/>
</dbReference>
<name>A0A4R2N943_9BURK</name>